<dbReference type="PANTHER" id="PTHR30055:SF174">
    <property type="entry name" value="TRANSCRIPTIONAL REGULATORY PROTEIN (PROBABLY TETR-FAMILY)-RELATED"/>
    <property type="match status" value="1"/>
</dbReference>
<evidence type="ECO:0000256" key="3">
    <source>
        <dbReference type="ARBA" id="ARBA00023163"/>
    </source>
</evidence>
<dbReference type="InterPro" id="IPR009057">
    <property type="entry name" value="Homeodomain-like_sf"/>
</dbReference>
<evidence type="ECO:0000313" key="6">
    <source>
        <dbReference type="EMBL" id="MDT0379602.1"/>
    </source>
</evidence>
<dbReference type="Proteomes" id="UP001183414">
    <property type="component" value="Unassembled WGS sequence"/>
</dbReference>
<dbReference type="SUPFAM" id="SSF46689">
    <property type="entry name" value="Homeodomain-like"/>
    <property type="match status" value="1"/>
</dbReference>
<feature type="DNA-binding region" description="H-T-H motif" evidence="4">
    <location>
        <begin position="39"/>
        <end position="58"/>
    </location>
</feature>
<organism evidence="6 7">
    <name type="scientific">Streptomyces hazeniae</name>
    <dbReference type="NCBI Taxonomy" id="3075538"/>
    <lineage>
        <taxon>Bacteria</taxon>
        <taxon>Bacillati</taxon>
        <taxon>Actinomycetota</taxon>
        <taxon>Actinomycetes</taxon>
        <taxon>Kitasatosporales</taxon>
        <taxon>Streptomycetaceae</taxon>
        <taxon>Streptomyces</taxon>
    </lineage>
</organism>
<evidence type="ECO:0000259" key="5">
    <source>
        <dbReference type="PROSITE" id="PS50977"/>
    </source>
</evidence>
<feature type="domain" description="HTH tetR-type" evidence="5">
    <location>
        <begin position="16"/>
        <end position="76"/>
    </location>
</feature>
<gene>
    <name evidence="6" type="ORF">RM572_12580</name>
</gene>
<evidence type="ECO:0000256" key="1">
    <source>
        <dbReference type="ARBA" id="ARBA00023015"/>
    </source>
</evidence>
<dbReference type="PRINTS" id="PR00455">
    <property type="entry name" value="HTHTETR"/>
</dbReference>
<dbReference type="RefSeq" id="WP_311673400.1">
    <property type="nucleotide sequence ID" value="NZ_JAVREQ010000009.1"/>
</dbReference>
<accession>A0ABU2NRJ6</accession>
<evidence type="ECO:0000313" key="7">
    <source>
        <dbReference type="Proteomes" id="UP001183414"/>
    </source>
</evidence>
<dbReference type="PANTHER" id="PTHR30055">
    <property type="entry name" value="HTH-TYPE TRANSCRIPTIONAL REGULATOR RUTR"/>
    <property type="match status" value="1"/>
</dbReference>
<dbReference type="EMBL" id="JAVREQ010000009">
    <property type="protein sequence ID" value="MDT0379602.1"/>
    <property type="molecule type" value="Genomic_DNA"/>
</dbReference>
<reference evidence="7" key="1">
    <citation type="submission" date="2023-07" db="EMBL/GenBank/DDBJ databases">
        <title>30 novel species of actinomycetes from the DSMZ collection.</title>
        <authorList>
            <person name="Nouioui I."/>
        </authorList>
    </citation>
    <scope>NUCLEOTIDE SEQUENCE [LARGE SCALE GENOMIC DNA]</scope>
    <source>
        <strain evidence="7">DSM 42041</strain>
    </source>
</reference>
<comment type="caution">
    <text evidence="6">The sequence shown here is derived from an EMBL/GenBank/DDBJ whole genome shotgun (WGS) entry which is preliminary data.</text>
</comment>
<dbReference type="InterPro" id="IPR036271">
    <property type="entry name" value="Tet_transcr_reg_TetR-rel_C_sf"/>
</dbReference>
<keyword evidence="1" id="KW-0805">Transcription regulation</keyword>
<evidence type="ECO:0000256" key="4">
    <source>
        <dbReference type="PROSITE-ProRule" id="PRU00335"/>
    </source>
</evidence>
<name>A0ABU2NRJ6_9ACTN</name>
<dbReference type="InterPro" id="IPR001647">
    <property type="entry name" value="HTH_TetR"/>
</dbReference>
<sequence>MTTTPTTGARRRMGVEERRQQLIAVALELFSSRAPEDVSIDDIANAAGISRPLVYHYFPGKQSLYQAAVRIAAEELAGRFSEPHEGPLSGRLLRVMRRYFDFVADHGPGFSALLRGGTAVGSPQTGAVIDEVRQAAYEQVLSHLGIESPGPRLSLVVRSWVGLAETTALTWLDGREVPRRELEVQLVHDFMALAAVTAVHDEETAAVVRRVVGQEPTDGPLSDLVAGLLALLPHPTEAPRGP</sequence>
<dbReference type="PROSITE" id="PS50977">
    <property type="entry name" value="HTH_TETR_2"/>
    <property type="match status" value="1"/>
</dbReference>
<proteinExistence type="predicted"/>
<dbReference type="InterPro" id="IPR050109">
    <property type="entry name" value="HTH-type_TetR-like_transc_reg"/>
</dbReference>
<dbReference type="Gene3D" id="1.10.357.10">
    <property type="entry name" value="Tetracycline Repressor, domain 2"/>
    <property type="match status" value="1"/>
</dbReference>
<dbReference type="InterPro" id="IPR054129">
    <property type="entry name" value="DesT_TetR_C"/>
</dbReference>
<evidence type="ECO:0000256" key="2">
    <source>
        <dbReference type="ARBA" id="ARBA00023125"/>
    </source>
</evidence>
<dbReference type="Pfam" id="PF00440">
    <property type="entry name" value="TetR_N"/>
    <property type="match status" value="1"/>
</dbReference>
<dbReference type="Pfam" id="PF21943">
    <property type="entry name" value="TetR_C_46"/>
    <property type="match status" value="1"/>
</dbReference>
<protein>
    <submittedName>
        <fullName evidence="6">TetR/AcrR family transcriptional regulator</fullName>
    </submittedName>
</protein>
<keyword evidence="2 4" id="KW-0238">DNA-binding</keyword>
<dbReference type="SUPFAM" id="SSF48498">
    <property type="entry name" value="Tetracyclin repressor-like, C-terminal domain"/>
    <property type="match status" value="1"/>
</dbReference>
<keyword evidence="3" id="KW-0804">Transcription</keyword>
<keyword evidence="7" id="KW-1185">Reference proteome</keyword>